<evidence type="ECO:0000259" key="2">
    <source>
        <dbReference type="Pfam" id="PF26379"/>
    </source>
</evidence>
<gene>
    <name evidence="3" type="ORF">YC6258_03374</name>
</gene>
<dbReference type="OrthoDB" id="9803176at2"/>
<dbReference type="Pfam" id="PF26379">
    <property type="entry name" value="FimL_2nd"/>
    <property type="match status" value="1"/>
</dbReference>
<dbReference type="Proteomes" id="UP000032266">
    <property type="component" value="Chromosome"/>
</dbReference>
<dbReference type="HOGENOM" id="CLU_017911_1_0_6"/>
<dbReference type="EMBL" id="CP007142">
    <property type="protein sequence ID" value="AJQ95410.1"/>
    <property type="molecule type" value="Genomic_DNA"/>
</dbReference>
<keyword evidence="1" id="KW-0175">Coiled coil</keyword>
<proteinExistence type="predicted"/>
<feature type="domain" description="Scaffold protein FimL second" evidence="2">
    <location>
        <begin position="163"/>
        <end position="299"/>
    </location>
</feature>
<name>A0A0C5V7K9_9GAMM</name>
<reference evidence="3 4" key="1">
    <citation type="submission" date="2014-01" db="EMBL/GenBank/DDBJ databases">
        <title>Full genme sequencing of cellulolytic bacterium Gynuella sunshinyii YC6258T gen. nov., sp. nov.</title>
        <authorList>
            <person name="Khan H."/>
            <person name="Chung E.J."/>
            <person name="Chung Y.R."/>
        </authorList>
    </citation>
    <scope>NUCLEOTIDE SEQUENCE [LARGE SCALE GENOMIC DNA]</scope>
    <source>
        <strain evidence="3 4">YC6258</strain>
    </source>
</reference>
<dbReference type="STRING" id="1445510.YC6258_03374"/>
<dbReference type="GO" id="GO:0000160">
    <property type="term" value="P:phosphorelay signal transduction system"/>
    <property type="evidence" value="ECO:0007669"/>
    <property type="project" value="InterPro"/>
</dbReference>
<organism evidence="3 4">
    <name type="scientific">Gynuella sunshinyii YC6258</name>
    <dbReference type="NCBI Taxonomy" id="1445510"/>
    <lineage>
        <taxon>Bacteria</taxon>
        <taxon>Pseudomonadati</taxon>
        <taxon>Pseudomonadota</taxon>
        <taxon>Gammaproteobacteria</taxon>
        <taxon>Oceanospirillales</taxon>
        <taxon>Saccharospirillaceae</taxon>
        <taxon>Gynuella</taxon>
    </lineage>
</organism>
<dbReference type="InterPro" id="IPR036641">
    <property type="entry name" value="HPT_dom_sf"/>
</dbReference>
<feature type="coiled-coil region" evidence="1">
    <location>
        <begin position="4"/>
        <end position="31"/>
    </location>
</feature>
<protein>
    <recommendedName>
        <fullName evidence="2">Scaffold protein FimL second domain-containing protein</fullName>
    </recommendedName>
</protein>
<evidence type="ECO:0000256" key="1">
    <source>
        <dbReference type="SAM" id="Coils"/>
    </source>
</evidence>
<dbReference type="AlphaFoldDB" id="A0A0C5V7K9"/>
<accession>A0A0C5V7K9</accession>
<dbReference type="InterPro" id="IPR058661">
    <property type="entry name" value="FimL_2nd"/>
</dbReference>
<dbReference type="SUPFAM" id="SSF47226">
    <property type="entry name" value="Histidine-containing phosphotransfer domain, HPT domain"/>
    <property type="match status" value="1"/>
</dbReference>
<dbReference type="KEGG" id="gsn:YC6258_03374"/>
<evidence type="ECO:0000313" key="4">
    <source>
        <dbReference type="Proteomes" id="UP000032266"/>
    </source>
</evidence>
<sequence length="556" mass="61274">MSSTASFKLVHEELENTIQEAQKNLETFLSDPSDIRVLESAIDEINQVRGTFVMLEDKGGAILCEEFGRLLTELPVSDIQAQNYRGKVVSDAVTQTLLILGRYFEYLGIRQQTRPEILLPSINRVRKARGLQDLRESYFYNYTVTHILKPRTQAVFKLDQQSLINLRKYRHIYQASFLFLLKGERTRGAFKYMHRAVSQVVRIAANSNIAPMFWLAACAIDCMAASGAQVGPARKLTLAQIDRQIRLLITHKDAAFQQKPAKDLIKELLYIIVLCKVDSPLATQIKRVYKLPDTDVSDHELSEQIDLLNSPGQSVMQSVSTALSEEILNVKEMVDNAARNNQSIPFSAKALHAALIKITDILKMVGLVSPSNVLRQQADMVGGWADRAAPSTDQLLRIADAVLYAESAIGRLSRGAPVANVEDHINEAAGAQLREAKVALIDEASSGLATAKRSITAFIDSNGDTIHLANVKATLAGVKGALVFLGSQKAAQIVQVCSDFVEKKLLSKQVSYSADVLEHLADALSSMEFFIETTISDDTNDMEALKVASHAAAHLR</sequence>
<evidence type="ECO:0000313" key="3">
    <source>
        <dbReference type="EMBL" id="AJQ95410.1"/>
    </source>
</evidence>
<dbReference type="RefSeq" id="WP_044617725.1">
    <property type="nucleotide sequence ID" value="NZ_CP007142.1"/>
</dbReference>
<keyword evidence="4" id="KW-1185">Reference proteome</keyword>